<dbReference type="PANTHER" id="PTHR12993:SF29">
    <property type="entry name" value="BLR3841 PROTEIN"/>
    <property type="match status" value="1"/>
</dbReference>
<dbReference type="PANTHER" id="PTHR12993">
    <property type="entry name" value="N-ACETYLGLUCOSAMINYL-PHOSPHATIDYLINOSITOL DE-N-ACETYLASE-RELATED"/>
    <property type="match status" value="1"/>
</dbReference>
<dbReference type="Pfam" id="PF02585">
    <property type="entry name" value="PIG-L"/>
    <property type="match status" value="1"/>
</dbReference>
<dbReference type="GO" id="GO:0016811">
    <property type="term" value="F:hydrolase activity, acting on carbon-nitrogen (but not peptide) bonds, in linear amides"/>
    <property type="evidence" value="ECO:0007669"/>
    <property type="project" value="TreeGrafter"/>
</dbReference>
<evidence type="ECO:0008006" key="3">
    <source>
        <dbReference type="Google" id="ProtNLM"/>
    </source>
</evidence>
<proteinExistence type="predicted"/>
<dbReference type="RefSeq" id="WP_154480378.1">
    <property type="nucleotide sequence ID" value="NZ_DAWCKQ010000139.1"/>
</dbReference>
<comment type="caution">
    <text evidence="1">The sequence shown here is derived from an EMBL/GenBank/DDBJ whole genome shotgun (WGS) entry which is preliminary data.</text>
</comment>
<sequence>MSLRYKIGVLKFHIQHYVTMHIAKWAVRFAKIQPLPNTITGKRVLVISPHPDDEVFGCGGLILRCIKAGNQPHVVILTDGANSLGEWRKDKERIVAERVKLTDCATQALGLKAENLHRFFLKDGILTEEIANISKQELLMKKLKSMEPDYIFVPSPLGDSPDHLAANKFGTMLHDAMVSDGKCPELWNYCVWAWYCHPLQLVKRLSNLHLFKLSKEEHETKLRAVNVYVLPEATTGQYWSGKLPSLFVAIHRWNRELYYKA</sequence>
<reference evidence="1 2" key="1">
    <citation type="submission" date="2019-08" db="EMBL/GenBank/DDBJ databases">
        <title>In-depth cultivation of the pig gut microbiome towards novel bacterial diversity and tailored functional studies.</title>
        <authorList>
            <person name="Wylensek D."/>
            <person name="Hitch T.C.A."/>
            <person name="Clavel T."/>
        </authorList>
    </citation>
    <scope>NUCLEOTIDE SEQUENCE [LARGE SCALE GENOMIC DNA]</scope>
    <source>
        <strain evidence="1 2">LKV-178-WT-2C</strain>
    </source>
</reference>
<evidence type="ECO:0000313" key="1">
    <source>
        <dbReference type="EMBL" id="MST76707.1"/>
    </source>
</evidence>
<dbReference type="Proteomes" id="UP000450161">
    <property type="component" value="Unassembled WGS sequence"/>
</dbReference>
<dbReference type="AlphaFoldDB" id="A0A6I2TW82"/>
<evidence type="ECO:0000313" key="2">
    <source>
        <dbReference type="Proteomes" id="UP000450161"/>
    </source>
</evidence>
<gene>
    <name evidence="1" type="ORF">FYJ72_03155</name>
</gene>
<accession>A0A6I2TW82</accession>
<dbReference type="EMBL" id="VUNF01000003">
    <property type="protein sequence ID" value="MST76707.1"/>
    <property type="molecule type" value="Genomic_DNA"/>
</dbReference>
<dbReference type="InterPro" id="IPR024078">
    <property type="entry name" value="LmbE-like_dom_sf"/>
</dbReference>
<dbReference type="SUPFAM" id="SSF102588">
    <property type="entry name" value="LmbE-like"/>
    <property type="match status" value="1"/>
</dbReference>
<organism evidence="1 2">
    <name type="scientific">Segatella copri</name>
    <dbReference type="NCBI Taxonomy" id="165179"/>
    <lineage>
        <taxon>Bacteria</taxon>
        <taxon>Pseudomonadati</taxon>
        <taxon>Bacteroidota</taxon>
        <taxon>Bacteroidia</taxon>
        <taxon>Bacteroidales</taxon>
        <taxon>Prevotellaceae</taxon>
        <taxon>Segatella</taxon>
    </lineage>
</organism>
<protein>
    <recommendedName>
        <fullName evidence="3">PIG-L family deacetylase</fullName>
    </recommendedName>
</protein>
<dbReference type="InterPro" id="IPR003737">
    <property type="entry name" value="GlcNAc_PI_deacetylase-related"/>
</dbReference>
<name>A0A6I2TW82_9BACT</name>
<dbReference type="Gene3D" id="3.40.50.10320">
    <property type="entry name" value="LmbE-like"/>
    <property type="match status" value="1"/>
</dbReference>